<evidence type="ECO:0000256" key="1">
    <source>
        <dbReference type="SAM" id="Coils"/>
    </source>
</evidence>
<dbReference type="OrthoDB" id="5297564at2"/>
<dbReference type="EMBL" id="WTYP01000002">
    <property type="protein sequence ID" value="MXP48266.1"/>
    <property type="molecule type" value="Genomic_DNA"/>
</dbReference>
<keyword evidence="4" id="KW-1185">Reference proteome</keyword>
<protein>
    <recommendedName>
        <fullName evidence="5">Transporter</fullName>
    </recommendedName>
</protein>
<gene>
    <name evidence="3" type="ORF">GRI43_12795</name>
</gene>
<proteinExistence type="predicted"/>
<evidence type="ECO:0008006" key="5">
    <source>
        <dbReference type="Google" id="ProtNLM"/>
    </source>
</evidence>
<reference evidence="3 4" key="1">
    <citation type="submission" date="2019-12" db="EMBL/GenBank/DDBJ databases">
        <title>Genomic-based taxomic classification of the family Erythrobacteraceae.</title>
        <authorList>
            <person name="Xu L."/>
        </authorList>
    </citation>
    <scope>NUCLEOTIDE SEQUENCE [LARGE SCALE GENOMIC DNA]</scope>
    <source>
        <strain evidence="3 4">SW-109</strain>
    </source>
</reference>
<feature type="region of interest" description="Disordered" evidence="2">
    <location>
        <begin position="104"/>
        <end position="131"/>
    </location>
</feature>
<dbReference type="Proteomes" id="UP000471435">
    <property type="component" value="Unassembled WGS sequence"/>
</dbReference>
<evidence type="ECO:0000313" key="4">
    <source>
        <dbReference type="Proteomes" id="UP000471435"/>
    </source>
</evidence>
<feature type="coiled-coil region" evidence="1">
    <location>
        <begin position="21"/>
        <end position="48"/>
    </location>
</feature>
<evidence type="ECO:0000313" key="3">
    <source>
        <dbReference type="EMBL" id="MXP48266.1"/>
    </source>
</evidence>
<dbReference type="SUPFAM" id="SSF56935">
    <property type="entry name" value="Porins"/>
    <property type="match status" value="1"/>
</dbReference>
<feature type="region of interest" description="Disordered" evidence="2">
    <location>
        <begin position="1"/>
        <end position="20"/>
    </location>
</feature>
<sequence>MAGTPATLQARETGPETASQVEILQDKIAELERRDAASQSRIDNLEARIAELADISDRRAWIDAEPVEADDLVVMRGMFASNPNVARPSDPSWAFVRQQDQPAQSVSGSVLGQSPVEGADDEPTLKEPAKTQAVTDVTEQQQGRFGDRLSLELGLGYTHFDDARINLDGFLALDAIFLGTISIDQVKADIFTVDPTIRYGVSDRLSLDASVPYLYRTSNFQSGGAGGAAGELIEETVSADGLGDVSVGGSFRLMQESAGRPDLVLSARAKFPTGRDPFGVEFIEVPNSEGNLQVPATLATGSGVYGASAGLSVLKTLDPMIVFGNVTYFHNFPRSFADIDENPDDQPGRVNVGNAFQFGGGLAFALNERSSISMSYSQRLVKRTRIRLEDQDWRPIVGSQANVALVNLGATFSLSDTVTLITNVGIGLTDDSPDMAVNIRVPFRF</sequence>
<comment type="caution">
    <text evidence="3">The sequence shown here is derived from an EMBL/GenBank/DDBJ whole genome shotgun (WGS) entry which is preliminary data.</text>
</comment>
<keyword evidence="1" id="KW-0175">Coiled coil</keyword>
<dbReference type="AlphaFoldDB" id="A0A6I4V5E6"/>
<dbReference type="RefSeq" id="WP_160731465.1">
    <property type="nucleotide sequence ID" value="NZ_WTYP01000002.1"/>
</dbReference>
<organism evidence="3 4">
    <name type="scientific">Pontixanthobacter luteolus</name>
    <dbReference type="NCBI Taxonomy" id="295089"/>
    <lineage>
        <taxon>Bacteria</taxon>
        <taxon>Pseudomonadati</taxon>
        <taxon>Pseudomonadota</taxon>
        <taxon>Alphaproteobacteria</taxon>
        <taxon>Sphingomonadales</taxon>
        <taxon>Erythrobacteraceae</taxon>
        <taxon>Pontixanthobacter</taxon>
    </lineage>
</organism>
<accession>A0A6I4V5E6</accession>
<evidence type="ECO:0000256" key="2">
    <source>
        <dbReference type="SAM" id="MobiDB-lite"/>
    </source>
</evidence>
<name>A0A6I4V5E6_9SPHN</name>